<sequence>MSAGSRLAAPLSLVSTTLERKRRSIGFLQEQGRWIWWMMKVVTLELMLMEMSSPDSKCPFGFVDAANVAVLTHLMELTSFDASTVRSTRNAPQDSLVWVCSFIQLPCAGLCHVALQ</sequence>
<dbReference type="Proteomes" id="UP000317650">
    <property type="component" value="Chromosome 11"/>
</dbReference>
<gene>
    <name evidence="1" type="ORF">C4D60_Mb11t17220</name>
</gene>
<reference evidence="1 2" key="1">
    <citation type="journal article" date="2019" name="Nat. Plants">
        <title>Genome sequencing of Musa balbisiana reveals subgenome evolution and function divergence in polyploid bananas.</title>
        <authorList>
            <person name="Yao X."/>
        </authorList>
    </citation>
    <scope>NUCLEOTIDE SEQUENCE [LARGE SCALE GENOMIC DNA]</scope>
    <source>
        <strain evidence="2">cv. DH-PKW</strain>
        <tissue evidence="1">Leaves</tissue>
    </source>
</reference>
<comment type="caution">
    <text evidence="1">The sequence shown here is derived from an EMBL/GenBank/DDBJ whole genome shotgun (WGS) entry which is preliminary data.</text>
</comment>
<organism evidence="1 2">
    <name type="scientific">Musa balbisiana</name>
    <name type="common">Banana</name>
    <dbReference type="NCBI Taxonomy" id="52838"/>
    <lineage>
        <taxon>Eukaryota</taxon>
        <taxon>Viridiplantae</taxon>
        <taxon>Streptophyta</taxon>
        <taxon>Embryophyta</taxon>
        <taxon>Tracheophyta</taxon>
        <taxon>Spermatophyta</taxon>
        <taxon>Magnoliopsida</taxon>
        <taxon>Liliopsida</taxon>
        <taxon>Zingiberales</taxon>
        <taxon>Musaceae</taxon>
        <taxon>Musa</taxon>
    </lineage>
</organism>
<dbReference type="EMBL" id="PYDT01000007">
    <property type="protein sequence ID" value="THU56435.1"/>
    <property type="molecule type" value="Genomic_DNA"/>
</dbReference>
<keyword evidence="2" id="KW-1185">Reference proteome</keyword>
<dbReference type="AlphaFoldDB" id="A0A4S8J4X8"/>
<proteinExistence type="predicted"/>
<evidence type="ECO:0000313" key="2">
    <source>
        <dbReference type="Proteomes" id="UP000317650"/>
    </source>
</evidence>
<accession>A0A4S8J4X8</accession>
<name>A0A4S8J4X8_MUSBA</name>
<protein>
    <submittedName>
        <fullName evidence="1">Uncharacterized protein</fullName>
    </submittedName>
</protein>
<evidence type="ECO:0000313" key="1">
    <source>
        <dbReference type="EMBL" id="THU56435.1"/>
    </source>
</evidence>